<evidence type="ECO:0000256" key="6">
    <source>
        <dbReference type="ARBA" id="ARBA00022840"/>
    </source>
</evidence>
<dbReference type="Gene3D" id="3.40.50.300">
    <property type="entry name" value="P-loop containing nucleotide triphosphate hydrolases"/>
    <property type="match status" value="1"/>
</dbReference>
<dbReference type="CDD" id="cd03257">
    <property type="entry name" value="ABC_NikE_OppD_transporters"/>
    <property type="match status" value="1"/>
</dbReference>
<comment type="caution">
    <text evidence="9">The sequence shown here is derived from an EMBL/GenBank/DDBJ whole genome shotgun (WGS) entry which is preliminary data.</text>
</comment>
<evidence type="ECO:0000256" key="5">
    <source>
        <dbReference type="ARBA" id="ARBA00022741"/>
    </source>
</evidence>
<keyword evidence="4" id="KW-1003">Cell membrane</keyword>
<keyword evidence="7" id="KW-0472">Membrane</keyword>
<evidence type="ECO:0000259" key="8">
    <source>
        <dbReference type="PROSITE" id="PS50893"/>
    </source>
</evidence>
<dbReference type="SMART" id="SM00382">
    <property type="entry name" value="AAA"/>
    <property type="match status" value="1"/>
</dbReference>
<dbReference type="GO" id="GO:0005524">
    <property type="term" value="F:ATP binding"/>
    <property type="evidence" value="ECO:0007669"/>
    <property type="project" value="UniProtKB-KW"/>
</dbReference>
<dbReference type="GO" id="GO:0005886">
    <property type="term" value="C:plasma membrane"/>
    <property type="evidence" value="ECO:0007669"/>
    <property type="project" value="UniProtKB-SubCell"/>
</dbReference>
<dbReference type="InterPro" id="IPR017871">
    <property type="entry name" value="ABC_transporter-like_CS"/>
</dbReference>
<dbReference type="InterPro" id="IPR027417">
    <property type="entry name" value="P-loop_NTPase"/>
</dbReference>
<dbReference type="InterPro" id="IPR003593">
    <property type="entry name" value="AAA+_ATPase"/>
</dbReference>
<evidence type="ECO:0000256" key="1">
    <source>
        <dbReference type="ARBA" id="ARBA00004202"/>
    </source>
</evidence>
<dbReference type="AlphaFoldDB" id="A0A9D1IZW8"/>
<keyword evidence="6 9" id="KW-0067">ATP-binding</keyword>
<reference evidence="9" key="1">
    <citation type="submission" date="2020-10" db="EMBL/GenBank/DDBJ databases">
        <authorList>
            <person name="Gilroy R."/>
        </authorList>
    </citation>
    <scope>NUCLEOTIDE SEQUENCE</scope>
    <source>
        <strain evidence="9">ChiGjej3B3-7149</strain>
    </source>
</reference>
<gene>
    <name evidence="9" type="ORF">IAD36_08190</name>
</gene>
<comment type="subcellular location">
    <subcellularLocation>
        <location evidence="1">Cell membrane</location>
        <topology evidence="1">Peripheral membrane protein</topology>
    </subcellularLocation>
</comment>
<sequence>MSEKVIDVKGLKVRFETDRGCVYAVNGVDLSLNAGETLGLVGETGAGKTTTALALLRLLEKSTARVESEHMLYCGEEISEMSEEEMRRLRGRDMTMIFQDPMTALNPVLRIVDQVSEIFRAHQNMNRHEAEQAALKTLEMVRIPPERAYEYPHQFSGGMKQRVVIAMALACSPKVLISDEPTTALDVTIQAQVLKLIKELQTNMNTAMIMITHDFGIVAETCDKVAVMYAGEIIESGSLESIFTNASHPYTVGLFHAVPSLTSNREFLYQIDGLMPDPMLANKGCPFAERCKYANDVCRSKKPEKTRLNDGDHIVRCHIYTGGVEYVDVRKEVENA</sequence>
<evidence type="ECO:0000256" key="4">
    <source>
        <dbReference type="ARBA" id="ARBA00022475"/>
    </source>
</evidence>
<name>A0A9D1IZW8_9FIRM</name>
<dbReference type="GO" id="GO:0015833">
    <property type="term" value="P:peptide transport"/>
    <property type="evidence" value="ECO:0007669"/>
    <property type="project" value="InterPro"/>
</dbReference>
<keyword evidence="5" id="KW-0547">Nucleotide-binding</keyword>
<dbReference type="FunFam" id="3.40.50.300:FF:000016">
    <property type="entry name" value="Oligopeptide ABC transporter ATP-binding component"/>
    <property type="match status" value="1"/>
</dbReference>
<dbReference type="Proteomes" id="UP000824238">
    <property type="component" value="Unassembled WGS sequence"/>
</dbReference>
<organism evidence="9 10">
    <name type="scientific">Candidatus Scatomorpha intestinigallinarum</name>
    <dbReference type="NCBI Taxonomy" id="2840923"/>
    <lineage>
        <taxon>Bacteria</taxon>
        <taxon>Bacillati</taxon>
        <taxon>Bacillota</taxon>
        <taxon>Clostridia</taxon>
        <taxon>Eubacteriales</taxon>
        <taxon>Candidatus Scatomorpha</taxon>
    </lineage>
</organism>
<evidence type="ECO:0000313" key="9">
    <source>
        <dbReference type="EMBL" id="HIR55555.1"/>
    </source>
</evidence>
<evidence type="ECO:0000313" key="10">
    <source>
        <dbReference type="Proteomes" id="UP000824238"/>
    </source>
</evidence>
<dbReference type="PANTHER" id="PTHR43297">
    <property type="entry name" value="OLIGOPEPTIDE TRANSPORT ATP-BINDING PROTEIN APPD"/>
    <property type="match status" value="1"/>
</dbReference>
<accession>A0A9D1IZW8</accession>
<dbReference type="GO" id="GO:0016887">
    <property type="term" value="F:ATP hydrolysis activity"/>
    <property type="evidence" value="ECO:0007669"/>
    <property type="project" value="InterPro"/>
</dbReference>
<dbReference type="Pfam" id="PF00005">
    <property type="entry name" value="ABC_tran"/>
    <property type="match status" value="1"/>
</dbReference>
<dbReference type="InterPro" id="IPR003439">
    <property type="entry name" value="ABC_transporter-like_ATP-bd"/>
</dbReference>
<protein>
    <submittedName>
        <fullName evidence="9">ABC transporter ATP-binding protein</fullName>
    </submittedName>
</protein>
<evidence type="ECO:0000256" key="3">
    <source>
        <dbReference type="ARBA" id="ARBA00022448"/>
    </source>
</evidence>
<dbReference type="PROSITE" id="PS50893">
    <property type="entry name" value="ABC_TRANSPORTER_2"/>
    <property type="match status" value="1"/>
</dbReference>
<evidence type="ECO:0000256" key="7">
    <source>
        <dbReference type="ARBA" id="ARBA00023136"/>
    </source>
</evidence>
<keyword evidence="3" id="KW-0813">Transport</keyword>
<dbReference type="PANTHER" id="PTHR43297:SF2">
    <property type="entry name" value="DIPEPTIDE TRANSPORT ATP-BINDING PROTEIN DPPD"/>
    <property type="match status" value="1"/>
</dbReference>
<dbReference type="SUPFAM" id="SSF52540">
    <property type="entry name" value="P-loop containing nucleoside triphosphate hydrolases"/>
    <property type="match status" value="1"/>
</dbReference>
<proteinExistence type="inferred from homology"/>
<evidence type="ECO:0000256" key="2">
    <source>
        <dbReference type="ARBA" id="ARBA00005417"/>
    </source>
</evidence>
<dbReference type="PROSITE" id="PS00211">
    <property type="entry name" value="ABC_TRANSPORTER_1"/>
    <property type="match status" value="1"/>
</dbReference>
<dbReference type="InterPro" id="IPR050388">
    <property type="entry name" value="ABC_Ni/Peptide_Import"/>
</dbReference>
<dbReference type="Pfam" id="PF08352">
    <property type="entry name" value="oligo_HPY"/>
    <property type="match status" value="1"/>
</dbReference>
<feature type="domain" description="ABC transporter" evidence="8">
    <location>
        <begin position="8"/>
        <end position="255"/>
    </location>
</feature>
<dbReference type="NCBIfam" id="TIGR01727">
    <property type="entry name" value="oligo_HPY"/>
    <property type="match status" value="1"/>
</dbReference>
<dbReference type="EMBL" id="DVHH01000195">
    <property type="protein sequence ID" value="HIR55555.1"/>
    <property type="molecule type" value="Genomic_DNA"/>
</dbReference>
<reference evidence="9" key="2">
    <citation type="journal article" date="2021" name="PeerJ">
        <title>Extensive microbial diversity within the chicken gut microbiome revealed by metagenomics and culture.</title>
        <authorList>
            <person name="Gilroy R."/>
            <person name="Ravi A."/>
            <person name="Getino M."/>
            <person name="Pursley I."/>
            <person name="Horton D.L."/>
            <person name="Alikhan N.F."/>
            <person name="Baker D."/>
            <person name="Gharbi K."/>
            <person name="Hall N."/>
            <person name="Watson M."/>
            <person name="Adriaenssens E.M."/>
            <person name="Foster-Nyarko E."/>
            <person name="Jarju S."/>
            <person name="Secka A."/>
            <person name="Antonio M."/>
            <person name="Oren A."/>
            <person name="Chaudhuri R.R."/>
            <person name="La Ragione R."/>
            <person name="Hildebrand F."/>
            <person name="Pallen M.J."/>
        </authorList>
    </citation>
    <scope>NUCLEOTIDE SEQUENCE</scope>
    <source>
        <strain evidence="9">ChiGjej3B3-7149</strain>
    </source>
</reference>
<dbReference type="InterPro" id="IPR013563">
    <property type="entry name" value="Oligopep_ABC_C"/>
</dbReference>
<comment type="similarity">
    <text evidence="2">Belongs to the ABC transporter superfamily.</text>
</comment>